<feature type="region of interest" description="Disordered" evidence="1">
    <location>
        <begin position="43"/>
        <end position="72"/>
    </location>
</feature>
<accession>A0ABS5TBF8</accession>
<reference evidence="2 3" key="1">
    <citation type="submission" date="2021-05" db="EMBL/GenBank/DDBJ databases">
        <title>Kineosporia and Streptomyces sp. nov. two new marine actinobacteria isolated from Coral.</title>
        <authorList>
            <person name="Buangrab K."/>
            <person name="Sutthacheep M."/>
            <person name="Yeemin T."/>
            <person name="Harunari E."/>
            <person name="Igarashi Y."/>
            <person name="Kanchanasin P."/>
            <person name="Tanasupawat S."/>
            <person name="Phongsopitanun W."/>
        </authorList>
    </citation>
    <scope>NUCLEOTIDE SEQUENCE [LARGE SCALE GENOMIC DNA]</scope>
    <source>
        <strain evidence="2 3">J2-2</strain>
    </source>
</reference>
<protein>
    <submittedName>
        <fullName evidence="2">Uncharacterized protein</fullName>
    </submittedName>
</protein>
<dbReference type="EMBL" id="JAHBAY010000002">
    <property type="protein sequence ID" value="MBT0768407.1"/>
    <property type="molecule type" value="Genomic_DNA"/>
</dbReference>
<sequence length="72" mass="6915">MTVLLSAGDVHGALDLEALAHGSGHAQRRSGDLPAEGTATLLFPGLAAGSPPPAGNSSSPMPTGRSAPSVAG</sequence>
<dbReference type="Proteomes" id="UP001197247">
    <property type="component" value="Unassembled WGS sequence"/>
</dbReference>
<evidence type="ECO:0000256" key="1">
    <source>
        <dbReference type="SAM" id="MobiDB-lite"/>
    </source>
</evidence>
<feature type="compositionally biased region" description="Low complexity" evidence="1">
    <location>
        <begin position="43"/>
        <end position="62"/>
    </location>
</feature>
<evidence type="ECO:0000313" key="3">
    <source>
        <dbReference type="Proteomes" id="UP001197247"/>
    </source>
</evidence>
<proteinExistence type="predicted"/>
<gene>
    <name evidence="2" type="ORF">KIH74_05695</name>
</gene>
<name>A0ABS5TBF8_9ACTN</name>
<comment type="caution">
    <text evidence="2">The sequence shown here is derived from an EMBL/GenBank/DDBJ whole genome shotgun (WGS) entry which is preliminary data.</text>
</comment>
<organism evidence="2 3">
    <name type="scientific">Kineosporia corallincola</name>
    <dbReference type="NCBI Taxonomy" id="2835133"/>
    <lineage>
        <taxon>Bacteria</taxon>
        <taxon>Bacillati</taxon>
        <taxon>Actinomycetota</taxon>
        <taxon>Actinomycetes</taxon>
        <taxon>Kineosporiales</taxon>
        <taxon>Kineosporiaceae</taxon>
        <taxon>Kineosporia</taxon>
    </lineage>
</organism>
<keyword evidence="3" id="KW-1185">Reference proteome</keyword>
<evidence type="ECO:0000313" key="2">
    <source>
        <dbReference type="EMBL" id="MBT0768407.1"/>
    </source>
</evidence>
<dbReference type="RefSeq" id="WP_214154704.1">
    <property type="nucleotide sequence ID" value="NZ_JAHBAY010000002.1"/>
</dbReference>